<sequence>MFMDSNTSNSNNPTVVSISGCILTPEEEQSKWLAESLEVVHRAAGNLAYYVSQEDFSGSITGGVKEDATQHADPMAADENTMKLQKNAGENRTMQNFYLILKATTEMLDELRTSLLAPQTYYELYVVVFDKIQVFITYCDDLIRHKCITPEMLYETVQFTGALLSRLYLLVCAGSVYLSTMDNKLMASSVAKGKEGEEGAPEGRCAQLDIFVDLLEMSKGVQHPTRGLFLRHFLLTMMKGKLPGDFGFEAEGNVDAADIVYYTAHMLTTNLREMNWLWIRMESNRYSRPTSLSTAAENENNGSGAYGSPVSSSAPVKDKKGTLLTNESVTSSSAKIKETNKKNTLSDRNELKVLVGMNIVRISQLDGVTREMYKEKILPNLIPIVTKYREPLAQQYLVEILIQVFPDDFHLDTLETLLKIIFNLSPNVHVVPLVRFLLERLERFIVEYYEEKVNVVKDPSRQKDQNETEYRIEDKLFKNVFATIMNCLSTCEVSYEKVQPMEKLIRKTNNIPPPTPVLIVRYLEILTDVARFSLSVDLAAEKWVAATGSKDEEEGKTSKAVKHISSLLRYATERIQEGPELTPEMLLGAERLVTTVLSVPSVTENISTLLEIDAIPALVAKLPFISRRQVAVTLCETAQRYPEKHIETLEHAARLFELMDPLLTVQQDAPEDLTVLYKYNVKDEFIDEQNLVCRTLHLLESKKDPLLFIKMLTGARRLLGAGGPTRIPGPCRPSPRFICRRR</sequence>
<dbReference type="GO" id="GO:0005829">
    <property type="term" value="C:cytosol"/>
    <property type="evidence" value="ECO:0007669"/>
    <property type="project" value="GOC"/>
</dbReference>
<dbReference type="GO" id="GO:0005770">
    <property type="term" value="C:late endosome"/>
    <property type="evidence" value="ECO:0007669"/>
    <property type="project" value="TreeGrafter"/>
</dbReference>
<keyword evidence="3" id="KW-1185">Reference proteome</keyword>
<dbReference type="GO" id="GO:0030906">
    <property type="term" value="C:retromer, cargo-selective complex"/>
    <property type="evidence" value="ECO:0007669"/>
    <property type="project" value="InterPro"/>
</dbReference>
<dbReference type="PANTHER" id="PTHR11099">
    <property type="entry name" value="VACUOLAR SORTING PROTEIN 35"/>
    <property type="match status" value="1"/>
</dbReference>
<name>A0A7G2CPN3_9TRYP</name>
<feature type="region of interest" description="Disordered" evidence="1">
    <location>
        <begin position="290"/>
        <end position="324"/>
    </location>
</feature>
<evidence type="ECO:0000256" key="1">
    <source>
        <dbReference type="SAM" id="MobiDB-lite"/>
    </source>
</evidence>
<evidence type="ECO:0000313" key="3">
    <source>
        <dbReference type="Proteomes" id="UP000515908"/>
    </source>
</evidence>
<dbReference type="OrthoDB" id="10258141at2759"/>
<dbReference type="VEuPathDB" id="TriTrypDB:ADEAN_000844500"/>
<dbReference type="PANTHER" id="PTHR11099:SF0">
    <property type="entry name" value="VACUOLAR PROTEIN SORTING-ASSOCIATED PROTEIN 35"/>
    <property type="match status" value="1"/>
</dbReference>
<dbReference type="Proteomes" id="UP000515908">
    <property type="component" value="Chromosome 19"/>
</dbReference>
<organism evidence="2 3">
    <name type="scientific">Angomonas deanei</name>
    <dbReference type="NCBI Taxonomy" id="59799"/>
    <lineage>
        <taxon>Eukaryota</taxon>
        <taxon>Discoba</taxon>
        <taxon>Euglenozoa</taxon>
        <taxon>Kinetoplastea</taxon>
        <taxon>Metakinetoplastina</taxon>
        <taxon>Trypanosomatida</taxon>
        <taxon>Trypanosomatidae</taxon>
        <taxon>Strigomonadinae</taxon>
        <taxon>Angomonas</taxon>
    </lineage>
</organism>
<dbReference type="GO" id="GO:0042147">
    <property type="term" value="P:retrograde transport, endosome to Golgi"/>
    <property type="evidence" value="ECO:0007669"/>
    <property type="project" value="InterPro"/>
</dbReference>
<dbReference type="InterPro" id="IPR005378">
    <property type="entry name" value="Vps35"/>
</dbReference>
<dbReference type="EMBL" id="LR877163">
    <property type="protein sequence ID" value="CAD2220921.1"/>
    <property type="molecule type" value="Genomic_DNA"/>
</dbReference>
<proteinExistence type="predicted"/>
<reference evidence="2 3" key="1">
    <citation type="submission" date="2020-08" db="EMBL/GenBank/DDBJ databases">
        <authorList>
            <person name="Newling K."/>
            <person name="Davey J."/>
            <person name="Forrester S."/>
        </authorList>
    </citation>
    <scope>NUCLEOTIDE SEQUENCE [LARGE SCALE GENOMIC DNA]</scope>
    <source>
        <strain evidence="3">Crithidia deanei Carvalho (ATCC PRA-265)</strain>
    </source>
</reference>
<dbReference type="SUPFAM" id="SSF48371">
    <property type="entry name" value="ARM repeat"/>
    <property type="match status" value="1"/>
</dbReference>
<accession>A0A7G2CPN3</accession>
<evidence type="ECO:0000313" key="2">
    <source>
        <dbReference type="EMBL" id="CAD2220921.1"/>
    </source>
</evidence>
<protein>
    <submittedName>
        <fullName evidence="2">Vacuolar protein sorting-associated protein 35, putative</fullName>
    </submittedName>
</protein>
<dbReference type="AlphaFoldDB" id="A0A7G2CPN3"/>
<dbReference type="InterPro" id="IPR016024">
    <property type="entry name" value="ARM-type_fold"/>
</dbReference>
<feature type="compositionally biased region" description="Polar residues" evidence="1">
    <location>
        <begin position="290"/>
        <end position="314"/>
    </location>
</feature>
<gene>
    <name evidence="2" type="ORF">ADEAN_000844500</name>
</gene>
<dbReference type="Pfam" id="PF03635">
    <property type="entry name" value="Vps35"/>
    <property type="match status" value="2"/>
</dbReference>
<dbReference type="GO" id="GO:0006886">
    <property type="term" value="P:intracellular protein transport"/>
    <property type="evidence" value="ECO:0007669"/>
    <property type="project" value="TreeGrafter"/>
</dbReference>